<keyword evidence="2" id="KW-1185">Reference proteome</keyword>
<evidence type="ECO:0008006" key="3">
    <source>
        <dbReference type="Google" id="ProtNLM"/>
    </source>
</evidence>
<dbReference type="Proteomes" id="UP000187495">
    <property type="component" value="Unassembled WGS sequence"/>
</dbReference>
<name>A0A1N7EY18_9GAMM</name>
<evidence type="ECO:0000313" key="2">
    <source>
        <dbReference type="Proteomes" id="UP000187495"/>
    </source>
</evidence>
<dbReference type="Pfam" id="PF06073">
    <property type="entry name" value="DUF934"/>
    <property type="match status" value="1"/>
</dbReference>
<dbReference type="STRING" id="34061.B0189_10650"/>
<accession>A0A1N7EY18</accession>
<dbReference type="EMBL" id="FTNU01000008">
    <property type="protein sequence ID" value="SIR92970.1"/>
    <property type="molecule type" value="Genomic_DNA"/>
</dbReference>
<dbReference type="RefSeq" id="WP_076555324.1">
    <property type="nucleotide sequence ID" value="NZ_FTNU01000008.1"/>
</dbReference>
<dbReference type="InterPro" id="IPR008318">
    <property type="entry name" value="UCP030820"/>
</dbReference>
<evidence type="ECO:0000313" key="1">
    <source>
        <dbReference type="EMBL" id="SIR92970.1"/>
    </source>
</evidence>
<protein>
    <recommendedName>
        <fullName evidence="3">DUF934 domain-containing protein</fullName>
    </recommendedName>
</protein>
<sequence length="126" mass="13706">MDLIKVYADARTQTVDDYNSEHALTADNTLEDTTAAIGEQSVLVFHVSNFADGRVFSLIRHARHQSFAGEVIVAGDFALDQANYFVKSGATAFLVTQDKVATLCKTLQDLATGYDGESVSRLPLFS</sequence>
<dbReference type="AlphaFoldDB" id="A0A1N7EY18"/>
<proteinExistence type="predicted"/>
<organism evidence="1 2">
    <name type="scientific">Moraxella cuniculi DSM 21768</name>
    <dbReference type="NCBI Taxonomy" id="1122245"/>
    <lineage>
        <taxon>Bacteria</taxon>
        <taxon>Pseudomonadati</taxon>
        <taxon>Pseudomonadota</taxon>
        <taxon>Gammaproteobacteria</taxon>
        <taxon>Moraxellales</taxon>
        <taxon>Moraxellaceae</taxon>
        <taxon>Moraxella</taxon>
    </lineage>
</organism>
<reference evidence="2" key="1">
    <citation type="submission" date="2017-01" db="EMBL/GenBank/DDBJ databases">
        <authorList>
            <person name="Varghese N."/>
            <person name="Submissions S."/>
        </authorList>
    </citation>
    <scope>NUCLEOTIDE SEQUENCE [LARGE SCALE GENOMIC DNA]</scope>
    <source>
        <strain evidence="2">DSM 21768</strain>
    </source>
</reference>
<gene>
    <name evidence="1" type="ORF">SAMN02745664_10849</name>
</gene>